<proteinExistence type="predicted"/>
<feature type="domain" description="Core-binding (CB)" evidence="5">
    <location>
        <begin position="224"/>
        <end position="314"/>
    </location>
</feature>
<gene>
    <name evidence="6" type="ORF">FEV51_11765</name>
</gene>
<sequence length="578" mass="64651">MANHVRYIRKRANGMYYYERRLPKAAQDRPTEYDALFGGKALFRESLRTRNQSEALAASEPVHADFERRLQLVLGGEALPPCASDNATRRVTPARLVKITEEACERVATPWRQALIRAELGPADQAELERMVEQREWDAEHLRAVLLDRAQIDDARLPDLTADVARLIEDERLDAPAGSNMYAIIMRAVREGQLRGQREIDAMLSGSISAIPQERPNARRPRAPKISEVLDAYIGQLRAPRTIREAKEALSSFISVIGDIPLDEISRADVVEFCKVEGARVIGGKTSGSVSRPMSPSTLKKKIGLLRAAINHATQVEMYAGPNPAAKIDARHFTKPVPKALMPDKRPFTVHELQLLVNHPWFTGCESDKRTHEAGNHRLDGMHFWVPILAMHTGCRAGELGGLRVSEIRLDHQHPHVVIQDNRYRTTKGSYRRSVPLLDVLLDLGFGHFVERVAMAGHDRLFFDWQAPAGRVDAGATAWANASLIRSFNRTVVPQQLGSLLMEGARQEVTFHSFRGAFKTLLGRSEYNLPENYKHEVIGHAKSALDKRYVQEIPLADTYPAIKECAYRGLVLPPAPGS</sequence>
<dbReference type="GO" id="GO:0003677">
    <property type="term" value="F:DNA binding"/>
    <property type="evidence" value="ECO:0007669"/>
    <property type="project" value="UniProtKB-UniRule"/>
</dbReference>
<evidence type="ECO:0000256" key="2">
    <source>
        <dbReference type="ARBA" id="ARBA00023125"/>
    </source>
</evidence>
<comment type="caution">
    <text evidence="6">The sequence shown here is derived from an EMBL/GenBank/DDBJ whole genome shotgun (WGS) entry which is preliminary data.</text>
</comment>
<dbReference type="GO" id="GO:0006310">
    <property type="term" value="P:DNA recombination"/>
    <property type="evidence" value="ECO:0007669"/>
    <property type="project" value="UniProtKB-KW"/>
</dbReference>
<dbReference type="AlphaFoldDB" id="A0A5S3P2G8"/>
<organism evidence="6 7">
    <name type="scientific">Qipengyuania marisflavi</name>
    <dbReference type="NCBI Taxonomy" id="2486356"/>
    <lineage>
        <taxon>Bacteria</taxon>
        <taxon>Pseudomonadati</taxon>
        <taxon>Pseudomonadota</taxon>
        <taxon>Alphaproteobacteria</taxon>
        <taxon>Sphingomonadales</taxon>
        <taxon>Erythrobacteraceae</taxon>
        <taxon>Qipengyuania</taxon>
    </lineage>
</organism>
<reference evidence="6 7" key="1">
    <citation type="submission" date="2019-05" db="EMBL/GenBank/DDBJ databases">
        <title>Erythrobacter marisflavi sp. nov., isolated from isolated from water of an estuary environment.</title>
        <authorList>
            <person name="Yoon J.-H."/>
        </authorList>
    </citation>
    <scope>NUCLEOTIDE SEQUENCE [LARGE SCALE GENOMIC DNA]</scope>
    <source>
        <strain evidence="6 7">KEM-5</strain>
    </source>
</reference>
<protein>
    <recommendedName>
        <fullName evidence="5">Core-binding (CB) domain-containing protein</fullName>
    </recommendedName>
</protein>
<dbReference type="PROSITE" id="PS51900">
    <property type="entry name" value="CB"/>
    <property type="match status" value="1"/>
</dbReference>
<evidence type="ECO:0000256" key="3">
    <source>
        <dbReference type="ARBA" id="ARBA00023172"/>
    </source>
</evidence>
<evidence type="ECO:0000313" key="7">
    <source>
        <dbReference type="Proteomes" id="UP000309668"/>
    </source>
</evidence>
<dbReference type="Gene3D" id="1.10.443.10">
    <property type="entry name" value="Intergrase catalytic core"/>
    <property type="match status" value="1"/>
</dbReference>
<dbReference type="InterPro" id="IPR013762">
    <property type="entry name" value="Integrase-like_cat_sf"/>
</dbReference>
<dbReference type="Gene3D" id="1.10.150.130">
    <property type="match status" value="1"/>
</dbReference>
<dbReference type="InterPro" id="IPR011010">
    <property type="entry name" value="DNA_brk_join_enz"/>
</dbReference>
<evidence type="ECO:0000259" key="5">
    <source>
        <dbReference type="PROSITE" id="PS51900"/>
    </source>
</evidence>
<dbReference type="PANTHER" id="PTHR30349">
    <property type="entry name" value="PHAGE INTEGRASE-RELATED"/>
    <property type="match status" value="1"/>
</dbReference>
<dbReference type="RefSeq" id="WP_138619178.1">
    <property type="nucleotide sequence ID" value="NZ_VCAO01000009.1"/>
</dbReference>
<evidence type="ECO:0000256" key="4">
    <source>
        <dbReference type="PROSITE-ProRule" id="PRU01248"/>
    </source>
</evidence>
<evidence type="ECO:0000256" key="1">
    <source>
        <dbReference type="ARBA" id="ARBA00022908"/>
    </source>
</evidence>
<keyword evidence="7" id="KW-1185">Reference proteome</keyword>
<dbReference type="InterPro" id="IPR044068">
    <property type="entry name" value="CB"/>
</dbReference>
<dbReference type="SUPFAM" id="SSF56349">
    <property type="entry name" value="DNA breaking-rejoining enzymes"/>
    <property type="match status" value="1"/>
</dbReference>
<dbReference type="Proteomes" id="UP000309668">
    <property type="component" value="Unassembled WGS sequence"/>
</dbReference>
<dbReference type="PANTHER" id="PTHR30349:SF64">
    <property type="entry name" value="PROPHAGE INTEGRASE INTD-RELATED"/>
    <property type="match status" value="1"/>
</dbReference>
<accession>A0A5S3P2G8</accession>
<keyword evidence="2 4" id="KW-0238">DNA-binding</keyword>
<name>A0A5S3P2G8_9SPHN</name>
<evidence type="ECO:0000313" key="6">
    <source>
        <dbReference type="EMBL" id="TMM46113.1"/>
    </source>
</evidence>
<keyword evidence="3" id="KW-0233">DNA recombination</keyword>
<dbReference type="GO" id="GO:0015074">
    <property type="term" value="P:DNA integration"/>
    <property type="evidence" value="ECO:0007669"/>
    <property type="project" value="UniProtKB-KW"/>
</dbReference>
<keyword evidence="1" id="KW-0229">DNA integration</keyword>
<dbReference type="InterPro" id="IPR050090">
    <property type="entry name" value="Tyrosine_recombinase_XerCD"/>
</dbReference>
<dbReference type="OrthoDB" id="9784724at2"/>
<dbReference type="InterPro" id="IPR010998">
    <property type="entry name" value="Integrase_recombinase_N"/>
</dbReference>
<dbReference type="EMBL" id="VCAO01000009">
    <property type="protein sequence ID" value="TMM46113.1"/>
    <property type="molecule type" value="Genomic_DNA"/>
</dbReference>